<keyword evidence="2" id="KW-0560">Oxidoreductase</keyword>
<dbReference type="SUPFAM" id="SSF51735">
    <property type="entry name" value="NAD(P)-binding Rossmann-fold domains"/>
    <property type="match status" value="1"/>
</dbReference>
<protein>
    <submittedName>
        <fullName evidence="4">SDR family NAD(P)-dependent oxidoreductase</fullName>
    </submittedName>
</protein>
<dbReference type="PANTHER" id="PTHR44169">
    <property type="entry name" value="NADPH-DEPENDENT 1-ACYLDIHYDROXYACETONE PHOSPHATE REDUCTASE"/>
    <property type="match status" value="1"/>
</dbReference>
<dbReference type="PRINTS" id="PR00081">
    <property type="entry name" value="GDHRDH"/>
</dbReference>
<sequence>MTEPRTILITGCSSGIGLHAAHALKQRGWRVLASARAADDVARLEAAGFEALVLDVADSASIDAAVDWLAERTGGRLDALFNNAGFGVPGAVEDLTRQAMRHQFETNVFGAMELTNRVLPWMHAQRHGRLLFNSSVLGFAAMPARGAYNASKFALEGFCDTLRLELAGSGIHVVLIEPGPIESRFRLNAAREFEQWVAPHQTGRHAMLYERMHARLAKAGPSSRFTLGPEATSAAVIAALSSTRPAARYRVTTPTRVFWYLKRLLPTRWLDALLRMAGA</sequence>
<dbReference type="RefSeq" id="WP_263123318.1">
    <property type="nucleotide sequence ID" value="NZ_CP106753.1"/>
</dbReference>
<comment type="similarity">
    <text evidence="1 3">Belongs to the short-chain dehydrogenases/reductases (SDR) family.</text>
</comment>
<reference evidence="4" key="1">
    <citation type="submission" date="2022-10" db="EMBL/GenBank/DDBJ databases">
        <title>Chitiniphilus purpureus sp. nov., a novel chitin-degrading bacterium isolated from crawfish pond sediment.</title>
        <authorList>
            <person name="Li K."/>
        </authorList>
    </citation>
    <scope>NUCLEOTIDE SEQUENCE</scope>
    <source>
        <strain evidence="4">CD1</strain>
    </source>
</reference>
<dbReference type="CDD" id="cd05374">
    <property type="entry name" value="17beta-HSD-like_SDR_c"/>
    <property type="match status" value="1"/>
</dbReference>
<evidence type="ECO:0000256" key="3">
    <source>
        <dbReference type="RuleBase" id="RU000363"/>
    </source>
</evidence>
<evidence type="ECO:0000313" key="4">
    <source>
        <dbReference type="EMBL" id="UXY14020.1"/>
    </source>
</evidence>
<dbReference type="EMBL" id="CP106753">
    <property type="protein sequence ID" value="UXY14020.1"/>
    <property type="molecule type" value="Genomic_DNA"/>
</dbReference>
<evidence type="ECO:0000313" key="5">
    <source>
        <dbReference type="Proteomes" id="UP001061302"/>
    </source>
</evidence>
<evidence type="ECO:0000256" key="2">
    <source>
        <dbReference type="ARBA" id="ARBA00023002"/>
    </source>
</evidence>
<keyword evidence="5" id="KW-1185">Reference proteome</keyword>
<evidence type="ECO:0000256" key="1">
    <source>
        <dbReference type="ARBA" id="ARBA00006484"/>
    </source>
</evidence>
<dbReference type="PROSITE" id="PS00061">
    <property type="entry name" value="ADH_SHORT"/>
    <property type="match status" value="1"/>
</dbReference>
<dbReference type="InterPro" id="IPR002347">
    <property type="entry name" value="SDR_fam"/>
</dbReference>
<name>A0ABY6DI46_9NEIS</name>
<dbReference type="InterPro" id="IPR020904">
    <property type="entry name" value="Sc_DH/Rdtase_CS"/>
</dbReference>
<organism evidence="4 5">
    <name type="scientific">Chitiniphilus purpureus</name>
    <dbReference type="NCBI Taxonomy" id="2981137"/>
    <lineage>
        <taxon>Bacteria</taxon>
        <taxon>Pseudomonadati</taxon>
        <taxon>Pseudomonadota</taxon>
        <taxon>Betaproteobacteria</taxon>
        <taxon>Neisseriales</taxon>
        <taxon>Chitinibacteraceae</taxon>
        <taxon>Chitiniphilus</taxon>
    </lineage>
</organism>
<dbReference type="InterPro" id="IPR036291">
    <property type="entry name" value="NAD(P)-bd_dom_sf"/>
</dbReference>
<dbReference type="PANTHER" id="PTHR44169:SF6">
    <property type="entry name" value="NADPH-DEPENDENT 1-ACYLDIHYDROXYACETONE PHOSPHATE REDUCTASE"/>
    <property type="match status" value="1"/>
</dbReference>
<dbReference type="Pfam" id="PF00106">
    <property type="entry name" value="adh_short"/>
    <property type="match status" value="1"/>
</dbReference>
<dbReference type="Proteomes" id="UP001061302">
    <property type="component" value="Chromosome"/>
</dbReference>
<gene>
    <name evidence="4" type="ORF">N8I74_11870</name>
</gene>
<dbReference type="Gene3D" id="3.40.50.720">
    <property type="entry name" value="NAD(P)-binding Rossmann-like Domain"/>
    <property type="match status" value="1"/>
</dbReference>
<accession>A0ABY6DI46</accession>
<dbReference type="PRINTS" id="PR00080">
    <property type="entry name" value="SDRFAMILY"/>
</dbReference>
<proteinExistence type="inferred from homology"/>